<name>A0A417Y0T4_9ACTN</name>
<keyword evidence="2" id="KW-0732">Signal</keyword>
<dbReference type="SUPFAM" id="SSF51126">
    <property type="entry name" value="Pectin lyase-like"/>
    <property type="match status" value="1"/>
</dbReference>
<dbReference type="EMBL" id="QXGH01000019">
    <property type="protein sequence ID" value="RHW26191.1"/>
    <property type="molecule type" value="Genomic_DNA"/>
</dbReference>
<comment type="caution">
    <text evidence="3">The sequence shown here is derived from an EMBL/GenBank/DDBJ whole genome shotgun (WGS) entry which is preliminary data.</text>
</comment>
<dbReference type="InterPro" id="IPR011050">
    <property type="entry name" value="Pectin_lyase_fold/virulence"/>
</dbReference>
<evidence type="ECO:0000256" key="1">
    <source>
        <dbReference type="SAM" id="MobiDB-lite"/>
    </source>
</evidence>
<sequence>MSVGVATVALLPGLAITADAAGAAAAETVTHEVDALGDAVDADPRDGVCRTASGTCTLRAAVQETRASRGPDVIVLPRGRIELSRPLAWPLPSLVADLERDPSRGDLDLVGPVTVRGAAADATTIDGNAIDRVFSVGPRSNLTLSDVKITGGDATVADRTPADIAIGGAILNLGRLTVERVALVRNKADGGGGIFSTPFTTFTVRDSLIAFNTAAEGGGLRIDGGATIVNSTIAGNRLFERPFSQLIPDEITGYGGGIDHRGSGNVTIVSSTITGNTALKAGGGYTSGQGYAPIAPLTNVWPYRTTLLNTIVAGNTVGGRLDNCHVSSMVIESRGHNLADDGSCFLTGPGDRPGRAARLGALADNGGPTRTRMPLAGSPAIDAGATGGCPGADQRGVRRPRGTACDIGAVER</sequence>
<organism evidence="3 4">
    <name type="scientific">Nocardioides immobilis</name>
    <dbReference type="NCBI Taxonomy" id="2049295"/>
    <lineage>
        <taxon>Bacteria</taxon>
        <taxon>Bacillati</taxon>
        <taxon>Actinomycetota</taxon>
        <taxon>Actinomycetes</taxon>
        <taxon>Propionibacteriales</taxon>
        <taxon>Nocardioidaceae</taxon>
        <taxon>Nocardioides</taxon>
    </lineage>
</organism>
<dbReference type="AlphaFoldDB" id="A0A417Y0T4"/>
<keyword evidence="4" id="KW-1185">Reference proteome</keyword>
<accession>A0A417Y0T4</accession>
<dbReference type="Proteomes" id="UP000283644">
    <property type="component" value="Unassembled WGS sequence"/>
</dbReference>
<evidence type="ECO:0000256" key="2">
    <source>
        <dbReference type="SAM" id="SignalP"/>
    </source>
</evidence>
<dbReference type="NCBIfam" id="NF041518">
    <property type="entry name" value="choice_anch_Q"/>
    <property type="match status" value="1"/>
</dbReference>
<dbReference type="InterPro" id="IPR012334">
    <property type="entry name" value="Pectin_lyas_fold"/>
</dbReference>
<feature type="signal peptide" evidence="2">
    <location>
        <begin position="1"/>
        <end position="20"/>
    </location>
</feature>
<dbReference type="Gene3D" id="2.160.20.10">
    <property type="entry name" value="Single-stranded right-handed beta-helix, Pectin lyase-like"/>
    <property type="match status" value="1"/>
</dbReference>
<evidence type="ECO:0008006" key="5">
    <source>
        <dbReference type="Google" id="ProtNLM"/>
    </source>
</evidence>
<gene>
    <name evidence="3" type="ORF">D0Z08_15620</name>
</gene>
<evidence type="ECO:0000313" key="4">
    <source>
        <dbReference type="Proteomes" id="UP000283644"/>
    </source>
</evidence>
<proteinExistence type="predicted"/>
<feature type="chain" id="PRO_5019551147" description="CSLREA domain-containing protein" evidence="2">
    <location>
        <begin position="21"/>
        <end position="412"/>
    </location>
</feature>
<protein>
    <recommendedName>
        <fullName evidence="5">CSLREA domain-containing protein</fullName>
    </recommendedName>
</protein>
<reference evidence="3 4" key="1">
    <citation type="submission" date="2018-09" db="EMBL/GenBank/DDBJ databases">
        <title>Genome sequencing of Nocardioides immobilis CCTCC AB 2017083 for comparison to Nocardioides silvaticus.</title>
        <authorList>
            <person name="Li C."/>
            <person name="Wang G."/>
        </authorList>
    </citation>
    <scope>NUCLEOTIDE SEQUENCE [LARGE SCALE GENOMIC DNA]</scope>
    <source>
        <strain evidence="3 4">CCTCC AB 2017083</strain>
    </source>
</reference>
<dbReference type="InterPro" id="IPR059226">
    <property type="entry name" value="Choice_anch_Q_dom"/>
</dbReference>
<feature type="region of interest" description="Disordered" evidence="1">
    <location>
        <begin position="379"/>
        <end position="400"/>
    </location>
</feature>
<dbReference type="OrthoDB" id="3801057at2"/>
<evidence type="ECO:0000313" key="3">
    <source>
        <dbReference type="EMBL" id="RHW26191.1"/>
    </source>
</evidence>